<feature type="region of interest" description="Disordered" evidence="1">
    <location>
        <begin position="27"/>
        <end position="71"/>
    </location>
</feature>
<reference evidence="2 3" key="1">
    <citation type="submission" date="2014-11" db="EMBL/GenBank/DDBJ databases">
        <authorList>
            <person name="Zhu J."/>
            <person name="Qi W."/>
            <person name="Song R."/>
        </authorList>
    </citation>
    <scope>NUCLEOTIDE SEQUENCE [LARGE SCALE GENOMIC DNA]</scope>
</reference>
<dbReference type="Proteomes" id="UP000041254">
    <property type="component" value="Unassembled WGS sequence"/>
</dbReference>
<organism evidence="2 3">
    <name type="scientific">Vitrella brassicaformis (strain CCMP3155)</name>
    <dbReference type="NCBI Taxonomy" id="1169540"/>
    <lineage>
        <taxon>Eukaryota</taxon>
        <taxon>Sar</taxon>
        <taxon>Alveolata</taxon>
        <taxon>Colpodellida</taxon>
        <taxon>Vitrellaceae</taxon>
        <taxon>Vitrella</taxon>
    </lineage>
</organism>
<proteinExistence type="predicted"/>
<sequence>MYHTDRSRLTCLRRVYYVESIVAAKPRRKSRTINASSTPSTRVESLPSSVYVRQGRKEGGLRARRAWPKTR</sequence>
<accession>A0A0G4FJE0</accession>
<evidence type="ECO:0000313" key="2">
    <source>
        <dbReference type="EMBL" id="CEM13736.1"/>
    </source>
</evidence>
<keyword evidence="3" id="KW-1185">Reference proteome</keyword>
<dbReference type="EMBL" id="CDMY01000447">
    <property type="protein sequence ID" value="CEM13736.1"/>
    <property type="molecule type" value="Genomic_DNA"/>
</dbReference>
<name>A0A0G4FJE0_VITBC</name>
<dbReference type="VEuPathDB" id="CryptoDB:Vbra_15557"/>
<evidence type="ECO:0000313" key="3">
    <source>
        <dbReference type="Proteomes" id="UP000041254"/>
    </source>
</evidence>
<dbReference type="InParanoid" id="A0A0G4FJE0"/>
<feature type="compositionally biased region" description="Polar residues" evidence="1">
    <location>
        <begin position="32"/>
        <end position="48"/>
    </location>
</feature>
<feature type="compositionally biased region" description="Basic residues" evidence="1">
    <location>
        <begin position="62"/>
        <end position="71"/>
    </location>
</feature>
<evidence type="ECO:0000256" key="1">
    <source>
        <dbReference type="SAM" id="MobiDB-lite"/>
    </source>
</evidence>
<protein>
    <submittedName>
        <fullName evidence="2">Uncharacterized protein</fullName>
    </submittedName>
</protein>
<gene>
    <name evidence="2" type="ORF">Vbra_15557</name>
</gene>
<dbReference type="AlphaFoldDB" id="A0A0G4FJE0"/>